<evidence type="ECO:0000256" key="3">
    <source>
        <dbReference type="SAM" id="MobiDB-lite"/>
    </source>
</evidence>
<feature type="compositionally biased region" description="Polar residues" evidence="3">
    <location>
        <begin position="224"/>
        <end position="234"/>
    </location>
</feature>
<dbReference type="PANTHER" id="PTHR14140">
    <property type="entry name" value="E3 UBIQUITIN-PROTEIN LIGASE UHRF-RELATED"/>
    <property type="match status" value="1"/>
</dbReference>
<feature type="domain" description="YDG" evidence="4">
    <location>
        <begin position="24"/>
        <end position="167"/>
    </location>
</feature>
<sequence>MGGNNYYLGKTVDRLPGIDPKTFGHIPGVKVGTTWETRIDCSNAGVHSYWQSGISGTKDDGAYSIVVAGGYEDRDEGKIIHYTGQGGFIKKGGENVQVRDQEWKSGNLALRVSLRTGKPVRVVRGFQAKTIHAPSAGYRYDGLYKVVAAEEKQQKSGFMICKFTLEKLEDEESEDEGVGVKRGGSSESNRDSPAKRRRLSEDNEDEDESQDEDHKPTACERSSIAPSDTTTIACSSAVKLEDHPDTELLIVPQTTIDNPESQSGSVTAKPASAEEHSELNSQSQPRLGSQQAESTITATETCPAVAPS</sequence>
<name>A0ABR3J1Y6_9AGAR</name>
<dbReference type="Pfam" id="PF02182">
    <property type="entry name" value="SAD_SRA"/>
    <property type="match status" value="1"/>
</dbReference>
<dbReference type="InterPro" id="IPR015947">
    <property type="entry name" value="PUA-like_sf"/>
</dbReference>
<organism evidence="5 6">
    <name type="scientific">Hohenbuehelia grisea</name>
    <dbReference type="NCBI Taxonomy" id="104357"/>
    <lineage>
        <taxon>Eukaryota</taxon>
        <taxon>Fungi</taxon>
        <taxon>Dikarya</taxon>
        <taxon>Basidiomycota</taxon>
        <taxon>Agaricomycotina</taxon>
        <taxon>Agaricomycetes</taxon>
        <taxon>Agaricomycetidae</taxon>
        <taxon>Agaricales</taxon>
        <taxon>Pleurotineae</taxon>
        <taxon>Pleurotaceae</taxon>
        <taxon>Hohenbuehelia</taxon>
    </lineage>
</organism>
<evidence type="ECO:0000259" key="4">
    <source>
        <dbReference type="PROSITE" id="PS51015"/>
    </source>
</evidence>
<evidence type="ECO:0000256" key="1">
    <source>
        <dbReference type="ARBA" id="ARBA00023242"/>
    </source>
</evidence>
<dbReference type="Proteomes" id="UP001556367">
    <property type="component" value="Unassembled WGS sequence"/>
</dbReference>
<dbReference type="InterPro" id="IPR003105">
    <property type="entry name" value="SRA_YDG"/>
</dbReference>
<evidence type="ECO:0000313" key="5">
    <source>
        <dbReference type="EMBL" id="KAL0949551.1"/>
    </source>
</evidence>
<dbReference type="Gene3D" id="2.30.280.10">
    <property type="entry name" value="SRA-YDG"/>
    <property type="match status" value="1"/>
</dbReference>
<gene>
    <name evidence="5" type="ORF">HGRIS_009601</name>
</gene>
<feature type="compositionally biased region" description="Acidic residues" evidence="3">
    <location>
        <begin position="202"/>
        <end position="211"/>
    </location>
</feature>
<comment type="caution">
    <text evidence="5">The sequence shown here is derived from an EMBL/GenBank/DDBJ whole genome shotgun (WGS) entry which is preliminary data.</text>
</comment>
<dbReference type="PANTHER" id="PTHR14140:SF27">
    <property type="entry name" value="OS04G0289800 PROTEIN"/>
    <property type="match status" value="1"/>
</dbReference>
<dbReference type="InterPro" id="IPR045134">
    <property type="entry name" value="UHRF1/2-like"/>
</dbReference>
<feature type="compositionally biased region" description="Polar residues" evidence="3">
    <location>
        <begin position="279"/>
        <end position="300"/>
    </location>
</feature>
<accession>A0ABR3J1Y6</accession>
<feature type="region of interest" description="Disordered" evidence="3">
    <location>
        <begin position="171"/>
        <end position="308"/>
    </location>
</feature>
<evidence type="ECO:0000256" key="2">
    <source>
        <dbReference type="PROSITE-ProRule" id="PRU00358"/>
    </source>
</evidence>
<proteinExistence type="predicted"/>
<dbReference type="InterPro" id="IPR036987">
    <property type="entry name" value="SRA-YDG_sf"/>
</dbReference>
<dbReference type="PROSITE" id="PS51015">
    <property type="entry name" value="YDG"/>
    <property type="match status" value="1"/>
</dbReference>
<keyword evidence="1 2" id="KW-0539">Nucleus</keyword>
<comment type="subcellular location">
    <subcellularLocation>
        <location evidence="2">Nucleus</location>
    </subcellularLocation>
</comment>
<reference evidence="6" key="1">
    <citation type="submission" date="2024-06" db="EMBL/GenBank/DDBJ databases">
        <title>Multi-omics analyses provide insights into the biosynthesis of the anticancer antibiotic pleurotin in Hohenbuehelia grisea.</title>
        <authorList>
            <person name="Weaver J.A."/>
            <person name="Alberti F."/>
        </authorList>
    </citation>
    <scope>NUCLEOTIDE SEQUENCE [LARGE SCALE GENOMIC DNA]</scope>
    <source>
        <strain evidence="6">T-177</strain>
    </source>
</reference>
<dbReference type="SMART" id="SM00466">
    <property type="entry name" value="SRA"/>
    <property type="match status" value="1"/>
</dbReference>
<dbReference type="SUPFAM" id="SSF88697">
    <property type="entry name" value="PUA domain-like"/>
    <property type="match status" value="1"/>
</dbReference>
<feature type="compositionally biased region" description="Polar residues" evidence="3">
    <location>
        <begin position="252"/>
        <end position="266"/>
    </location>
</feature>
<evidence type="ECO:0000313" key="6">
    <source>
        <dbReference type="Proteomes" id="UP001556367"/>
    </source>
</evidence>
<dbReference type="EMBL" id="JASNQZ010000012">
    <property type="protein sequence ID" value="KAL0949551.1"/>
    <property type="molecule type" value="Genomic_DNA"/>
</dbReference>
<keyword evidence="6" id="KW-1185">Reference proteome</keyword>
<protein>
    <recommendedName>
        <fullName evidence="4">YDG domain-containing protein</fullName>
    </recommendedName>
</protein>